<dbReference type="InterPro" id="IPR036028">
    <property type="entry name" value="SH3-like_dom_sf"/>
</dbReference>
<dbReference type="Ensembl" id="ENSEBUT00000001464.1">
    <property type="protein sequence ID" value="ENSEBUP00000001146.1"/>
    <property type="gene ID" value="ENSEBUG00000001069.1"/>
</dbReference>
<keyword evidence="5" id="KW-1185">Reference proteome</keyword>
<dbReference type="Proteomes" id="UP000694388">
    <property type="component" value="Unplaced"/>
</dbReference>
<dbReference type="PANTHER" id="PTHR14167">
    <property type="entry name" value="SH3 DOMAIN-CONTAINING"/>
    <property type="match status" value="1"/>
</dbReference>
<dbReference type="SUPFAM" id="SSF50044">
    <property type="entry name" value="SH3-domain"/>
    <property type="match status" value="1"/>
</dbReference>
<reference evidence="4" key="2">
    <citation type="submission" date="2025-09" db="UniProtKB">
        <authorList>
            <consortium name="Ensembl"/>
        </authorList>
    </citation>
    <scope>IDENTIFICATION</scope>
</reference>
<organism evidence="4 5">
    <name type="scientific">Eptatretus burgeri</name>
    <name type="common">Inshore hagfish</name>
    <dbReference type="NCBI Taxonomy" id="7764"/>
    <lineage>
        <taxon>Eukaryota</taxon>
        <taxon>Metazoa</taxon>
        <taxon>Chordata</taxon>
        <taxon>Craniata</taxon>
        <taxon>Vertebrata</taxon>
        <taxon>Cyclostomata</taxon>
        <taxon>Myxini</taxon>
        <taxon>Myxiniformes</taxon>
        <taxon>Myxinidae</taxon>
        <taxon>Eptatretinae</taxon>
        <taxon>Eptatretus</taxon>
    </lineage>
</organism>
<name>A0A8C4ND15_EPTBU</name>
<proteinExistence type="predicted"/>
<evidence type="ECO:0000313" key="4">
    <source>
        <dbReference type="Ensembl" id="ENSEBUP00000001146.1"/>
    </source>
</evidence>
<evidence type="ECO:0000256" key="2">
    <source>
        <dbReference type="PROSITE-ProRule" id="PRU00192"/>
    </source>
</evidence>
<evidence type="ECO:0000313" key="5">
    <source>
        <dbReference type="Proteomes" id="UP000694388"/>
    </source>
</evidence>
<dbReference type="Gene3D" id="2.30.30.40">
    <property type="entry name" value="SH3 Domains"/>
    <property type="match status" value="1"/>
</dbReference>
<accession>A0A8C4ND15</accession>
<protein>
    <recommendedName>
        <fullName evidence="3">SH3 domain-containing protein</fullName>
    </recommendedName>
</protein>
<dbReference type="PROSITE" id="PS50002">
    <property type="entry name" value="SH3"/>
    <property type="match status" value="1"/>
</dbReference>
<dbReference type="Pfam" id="PF00018">
    <property type="entry name" value="SH3_1"/>
    <property type="match status" value="1"/>
</dbReference>
<sequence>MLLCQPRQWIQKKEKLGTEAKITGIEVNSDGDTSHYEMVVALYDYVARRSDEIALKCGDRLQVLYKDTVDWWFGIGTDGTQGYFPANYVSGSGNLSPPVALCMS</sequence>
<dbReference type="PRINTS" id="PR01887">
    <property type="entry name" value="SPECTRNALPHA"/>
</dbReference>
<evidence type="ECO:0000256" key="1">
    <source>
        <dbReference type="ARBA" id="ARBA00022443"/>
    </source>
</evidence>
<dbReference type="InterPro" id="IPR001452">
    <property type="entry name" value="SH3_domain"/>
</dbReference>
<keyword evidence="1 2" id="KW-0728">SH3 domain</keyword>
<dbReference type="InterPro" id="IPR050384">
    <property type="entry name" value="Endophilin_SH3RF"/>
</dbReference>
<feature type="domain" description="SH3" evidence="3">
    <location>
        <begin position="34"/>
        <end position="94"/>
    </location>
</feature>
<dbReference type="PRINTS" id="PR00452">
    <property type="entry name" value="SH3DOMAIN"/>
</dbReference>
<reference evidence="4" key="1">
    <citation type="submission" date="2025-08" db="UniProtKB">
        <authorList>
            <consortium name="Ensembl"/>
        </authorList>
    </citation>
    <scope>IDENTIFICATION</scope>
</reference>
<dbReference type="AlphaFoldDB" id="A0A8C4ND15"/>
<dbReference type="SMART" id="SM00326">
    <property type="entry name" value="SH3"/>
    <property type="match status" value="1"/>
</dbReference>
<dbReference type="GeneTree" id="ENSGT01050000245544"/>
<evidence type="ECO:0000259" key="3">
    <source>
        <dbReference type="PROSITE" id="PS50002"/>
    </source>
</evidence>